<dbReference type="EMBL" id="RBNI01001091">
    <property type="protein sequence ID" value="RUP50919.1"/>
    <property type="molecule type" value="Genomic_DNA"/>
</dbReference>
<dbReference type="InterPro" id="IPR023395">
    <property type="entry name" value="MCP_dom_sf"/>
</dbReference>
<evidence type="ECO:0000313" key="13">
    <source>
        <dbReference type="Proteomes" id="UP000268093"/>
    </source>
</evidence>
<comment type="subcellular location">
    <subcellularLocation>
        <location evidence="1">Mitochondrion inner membrane</location>
        <topology evidence="1">Multi-pass membrane protein</topology>
    </subcellularLocation>
</comment>
<dbReference type="PRINTS" id="PR00926">
    <property type="entry name" value="MITOCARRIER"/>
</dbReference>
<keyword evidence="13" id="KW-1185">Reference proteome</keyword>
<sequence length="298" mass="32382">MTDPKPLPFHFQFLAGAIAGVSEILCMYPLDVVKTRQQLSLGKNTAGVIGTLGQIIKSEGAPALYRGIIPPIMVEAPKRAIKFAANEQYTILYKNLFGIDKMTQSLSILTGVSAGVTEALVIVPFELVKIRLQDKANKAIYSGTWDALTKIVKQEGIFALYNGVESTIWRHALWNGGYFGVIFSVKSALPKAETKQGQLLINFISGAIGGTVGTIINTPVDVVKTRVQGYKGIGPRKYNWALPSLVTIAREEGMGALYKGFLPKVLRLGPGGGILLVVFEQVSSLIRKHILVEQKQPM</sequence>
<dbReference type="GO" id="GO:0055085">
    <property type="term" value="P:transmembrane transport"/>
    <property type="evidence" value="ECO:0007669"/>
    <property type="project" value="InterPro"/>
</dbReference>
<comment type="caution">
    <text evidence="12">The sequence shown here is derived from an EMBL/GenBank/DDBJ whole genome shotgun (WGS) entry which is preliminary data.</text>
</comment>
<dbReference type="PANTHER" id="PTHR46356">
    <property type="entry name" value="MITOCHONDRIAL 2-OXODICARBOXYLATE CARRIER"/>
    <property type="match status" value="1"/>
</dbReference>
<keyword evidence="3 11" id="KW-0813">Transport</keyword>
<feature type="repeat" description="Solcar" evidence="10">
    <location>
        <begin position="102"/>
        <end position="188"/>
    </location>
</feature>
<feature type="repeat" description="Solcar" evidence="10">
    <location>
        <begin position="197"/>
        <end position="285"/>
    </location>
</feature>
<keyword evidence="4 10" id="KW-0812">Transmembrane</keyword>
<keyword evidence="8" id="KW-0496">Mitochondrion</keyword>
<evidence type="ECO:0000256" key="6">
    <source>
        <dbReference type="ARBA" id="ARBA00022792"/>
    </source>
</evidence>
<dbReference type="OrthoDB" id="434783at2759"/>
<gene>
    <name evidence="12" type="ORF">BC936DRAFT_137122</name>
</gene>
<keyword evidence="6" id="KW-0999">Mitochondrion inner membrane</keyword>
<evidence type="ECO:0000256" key="8">
    <source>
        <dbReference type="ARBA" id="ARBA00023128"/>
    </source>
</evidence>
<dbReference type="Proteomes" id="UP000268093">
    <property type="component" value="Unassembled WGS sequence"/>
</dbReference>
<dbReference type="GO" id="GO:0005743">
    <property type="term" value="C:mitochondrial inner membrane"/>
    <property type="evidence" value="ECO:0007669"/>
    <property type="project" value="UniProtKB-SubCell"/>
</dbReference>
<accession>A0A433DJB2</accession>
<feature type="repeat" description="Solcar" evidence="10">
    <location>
        <begin position="7"/>
        <end position="92"/>
    </location>
</feature>
<protein>
    <submittedName>
        <fullName evidence="12">Mitochondrial carrier domain-containing protein</fullName>
    </submittedName>
</protein>
<evidence type="ECO:0000256" key="11">
    <source>
        <dbReference type="RuleBase" id="RU000488"/>
    </source>
</evidence>
<reference evidence="12 13" key="1">
    <citation type="journal article" date="2018" name="New Phytol.">
        <title>Phylogenomics of Endogonaceae and evolution of mycorrhizas within Mucoromycota.</title>
        <authorList>
            <person name="Chang Y."/>
            <person name="Desiro A."/>
            <person name="Na H."/>
            <person name="Sandor L."/>
            <person name="Lipzen A."/>
            <person name="Clum A."/>
            <person name="Barry K."/>
            <person name="Grigoriev I.V."/>
            <person name="Martin F.M."/>
            <person name="Stajich J.E."/>
            <person name="Smith M.E."/>
            <person name="Bonito G."/>
            <person name="Spatafora J.W."/>
        </authorList>
    </citation>
    <scope>NUCLEOTIDE SEQUENCE [LARGE SCALE GENOMIC DNA]</scope>
    <source>
        <strain evidence="12 13">GMNB39</strain>
    </source>
</reference>
<dbReference type="PROSITE" id="PS50920">
    <property type="entry name" value="SOLCAR"/>
    <property type="match status" value="3"/>
</dbReference>
<proteinExistence type="inferred from homology"/>
<dbReference type="InterPro" id="IPR051752">
    <property type="entry name" value="Mito_2-oxodicarb_carrier"/>
</dbReference>
<keyword evidence="5" id="KW-0677">Repeat</keyword>
<dbReference type="Gene3D" id="1.50.40.10">
    <property type="entry name" value="Mitochondrial carrier domain"/>
    <property type="match status" value="1"/>
</dbReference>
<evidence type="ECO:0000256" key="7">
    <source>
        <dbReference type="ARBA" id="ARBA00022989"/>
    </source>
</evidence>
<evidence type="ECO:0000313" key="12">
    <source>
        <dbReference type="EMBL" id="RUP50919.1"/>
    </source>
</evidence>
<comment type="similarity">
    <text evidence="2 11">Belongs to the mitochondrial carrier (TC 2.A.29) family.</text>
</comment>
<dbReference type="SUPFAM" id="SSF103506">
    <property type="entry name" value="Mitochondrial carrier"/>
    <property type="match status" value="1"/>
</dbReference>
<dbReference type="InterPro" id="IPR002067">
    <property type="entry name" value="MCP"/>
</dbReference>
<evidence type="ECO:0000256" key="3">
    <source>
        <dbReference type="ARBA" id="ARBA00022448"/>
    </source>
</evidence>
<dbReference type="Pfam" id="PF00153">
    <property type="entry name" value="Mito_carr"/>
    <property type="match status" value="3"/>
</dbReference>
<dbReference type="PANTHER" id="PTHR46356:SF1">
    <property type="entry name" value="MITOCHONDRIAL 2-OXODICARBOXYLATE CARRIER"/>
    <property type="match status" value="1"/>
</dbReference>
<evidence type="ECO:0000256" key="5">
    <source>
        <dbReference type="ARBA" id="ARBA00022737"/>
    </source>
</evidence>
<evidence type="ECO:0000256" key="2">
    <source>
        <dbReference type="ARBA" id="ARBA00006375"/>
    </source>
</evidence>
<keyword evidence="9 10" id="KW-0472">Membrane</keyword>
<organism evidence="12 13">
    <name type="scientific">Jimgerdemannia flammicorona</name>
    <dbReference type="NCBI Taxonomy" id="994334"/>
    <lineage>
        <taxon>Eukaryota</taxon>
        <taxon>Fungi</taxon>
        <taxon>Fungi incertae sedis</taxon>
        <taxon>Mucoromycota</taxon>
        <taxon>Mucoromycotina</taxon>
        <taxon>Endogonomycetes</taxon>
        <taxon>Endogonales</taxon>
        <taxon>Endogonaceae</taxon>
        <taxon>Jimgerdemannia</taxon>
    </lineage>
</organism>
<name>A0A433DJB2_9FUNG</name>
<evidence type="ECO:0000256" key="1">
    <source>
        <dbReference type="ARBA" id="ARBA00004448"/>
    </source>
</evidence>
<evidence type="ECO:0000256" key="10">
    <source>
        <dbReference type="PROSITE-ProRule" id="PRU00282"/>
    </source>
</evidence>
<evidence type="ECO:0000256" key="9">
    <source>
        <dbReference type="ARBA" id="ARBA00023136"/>
    </source>
</evidence>
<keyword evidence="7" id="KW-1133">Transmembrane helix</keyword>
<evidence type="ECO:0000256" key="4">
    <source>
        <dbReference type="ARBA" id="ARBA00022692"/>
    </source>
</evidence>
<dbReference type="InterPro" id="IPR018108">
    <property type="entry name" value="MCP_transmembrane"/>
</dbReference>
<dbReference type="AlphaFoldDB" id="A0A433DJB2"/>